<dbReference type="PANTHER" id="PTHR48111">
    <property type="entry name" value="REGULATOR OF RPOS"/>
    <property type="match status" value="1"/>
</dbReference>
<name>A0A7D4UKP2_9SPHI</name>
<reference evidence="5 6" key="1">
    <citation type="submission" date="2020-05" db="EMBL/GenBank/DDBJ databases">
        <title>Mucilaginibacter mali sp. nov.</title>
        <authorList>
            <person name="Kim H.S."/>
            <person name="Lee K.C."/>
            <person name="Suh M.K."/>
            <person name="Kim J.-S."/>
            <person name="Han K.-I."/>
            <person name="Eom M.K."/>
            <person name="Shin Y.K."/>
            <person name="Lee J.-S."/>
        </authorList>
    </citation>
    <scope>NUCLEOTIDE SEQUENCE [LARGE SCALE GENOMIC DNA]</scope>
    <source>
        <strain evidence="5 6">G2-14</strain>
    </source>
</reference>
<dbReference type="SMART" id="SM00448">
    <property type="entry name" value="REC"/>
    <property type="match status" value="1"/>
</dbReference>
<dbReference type="InterPro" id="IPR001789">
    <property type="entry name" value="Sig_transdc_resp-reg_receiver"/>
</dbReference>
<keyword evidence="2" id="KW-0597">Phosphoprotein</keyword>
<dbReference type="InterPro" id="IPR011006">
    <property type="entry name" value="CheY-like_superfamily"/>
</dbReference>
<evidence type="ECO:0000259" key="4">
    <source>
        <dbReference type="PROSITE" id="PS50930"/>
    </source>
</evidence>
<organism evidence="5 6">
    <name type="scientific">Mucilaginibacter mali</name>
    <dbReference type="NCBI Taxonomy" id="2740462"/>
    <lineage>
        <taxon>Bacteria</taxon>
        <taxon>Pseudomonadati</taxon>
        <taxon>Bacteroidota</taxon>
        <taxon>Sphingobacteriia</taxon>
        <taxon>Sphingobacteriales</taxon>
        <taxon>Sphingobacteriaceae</taxon>
        <taxon>Mucilaginibacter</taxon>
    </lineage>
</organism>
<dbReference type="GO" id="GO:0032993">
    <property type="term" value="C:protein-DNA complex"/>
    <property type="evidence" value="ECO:0007669"/>
    <property type="project" value="TreeGrafter"/>
</dbReference>
<keyword evidence="1" id="KW-0238">DNA-binding</keyword>
<feature type="domain" description="HTH LytTR-type" evidence="4">
    <location>
        <begin position="145"/>
        <end position="214"/>
    </location>
</feature>
<evidence type="ECO:0000313" key="6">
    <source>
        <dbReference type="Proteomes" id="UP000505355"/>
    </source>
</evidence>
<evidence type="ECO:0000256" key="1">
    <source>
        <dbReference type="ARBA" id="ARBA00023125"/>
    </source>
</evidence>
<dbReference type="SUPFAM" id="SSF52172">
    <property type="entry name" value="CheY-like"/>
    <property type="match status" value="1"/>
</dbReference>
<dbReference type="Pfam" id="PF00072">
    <property type="entry name" value="Response_reg"/>
    <property type="match status" value="1"/>
</dbReference>
<dbReference type="Gene3D" id="3.40.50.2300">
    <property type="match status" value="1"/>
</dbReference>
<evidence type="ECO:0000256" key="2">
    <source>
        <dbReference type="PROSITE-ProRule" id="PRU00169"/>
    </source>
</evidence>
<dbReference type="PROSITE" id="PS50110">
    <property type="entry name" value="RESPONSE_REGULATORY"/>
    <property type="match status" value="1"/>
</dbReference>
<dbReference type="EMBL" id="CP054139">
    <property type="protein sequence ID" value="QKJ30922.1"/>
    <property type="molecule type" value="Genomic_DNA"/>
</dbReference>
<evidence type="ECO:0000313" key="5">
    <source>
        <dbReference type="EMBL" id="QKJ30922.1"/>
    </source>
</evidence>
<dbReference type="KEGG" id="mmab:HQ865_14575"/>
<dbReference type="GO" id="GO:0000976">
    <property type="term" value="F:transcription cis-regulatory region binding"/>
    <property type="evidence" value="ECO:0007669"/>
    <property type="project" value="TreeGrafter"/>
</dbReference>
<dbReference type="Proteomes" id="UP000505355">
    <property type="component" value="Chromosome"/>
</dbReference>
<dbReference type="PANTHER" id="PTHR48111:SF17">
    <property type="entry name" value="TRANSCRIPTIONAL REGULATORY PROTEIN YPDB"/>
    <property type="match status" value="1"/>
</dbReference>
<dbReference type="AlphaFoldDB" id="A0A7D4UKP2"/>
<gene>
    <name evidence="5" type="ORF">HQ865_14575</name>
</gene>
<sequence>MVRCLLVDDEKLALELMEDNVMKVPYLKLMGKCKNAMEAMDFMRREPVDLIFLDIQMPGISGIQFLNSLTNPPLVIMATAYDNYALDGFNLDVVDYLLKPVSFDRFLKAVNKAYELLSLRQQKDMGAQPVVQQVQVKAPAEPDYIFVNADYSVVRINIPDVLYVEGLKDYVKIYLAGATKPVITRLSMRFMEDKLPADAFARVHKSFIVALDKITAFKKNRVMIGESEISVSDNYKDKILAYIGHHEND</sequence>
<dbReference type="GO" id="GO:0006355">
    <property type="term" value="P:regulation of DNA-templated transcription"/>
    <property type="evidence" value="ECO:0007669"/>
    <property type="project" value="TreeGrafter"/>
</dbReference>
<protein>
    <submittedName>
        <fullName evidence="5">Response regulator transcription factor</fullName>
    </submittedName>
</protein>
<evidence type="ECO:0000259" key="3">
    <source>
        <dbReference type="PROSITE" id="PS50110"/>
    </source>
</evidence>
<keyword evidence="6" id="KW-1185">Reference proteome</keyword>
<dbReference type="RefSeq" id="WP_173415591.1">
    <property type="nucleotide sequence ID" value="NZ_CP054139.1"/>
</dbReference>
<dbReference type="PROSITE" id="PS50930">
    <property type="entry name" value="HTH_LYTTR"/>
    <property type="match status" value="1"/>
</dbReference>
<dbReference type="Gene3D" id="2.40.50.1020">
    <property type="entry name" value="LytTr DNA-binding domain"/>
    <property type="match status" value="1"/>
</dbReference>
<proteinExistence type="predicted"/>
<dbReference type="GO" id="GO:0005829">
    <property type="term" value="C:cytosol"/>
    <property type="evidence" value="ECO:0007669"/>
    <property type="project" value="TreeGrafter"/>
</dbReference>
<dbReference type="InterPro" id="IPR007492">
    <property type="entry name" value="LytTR_DNA-bd_dom"/>
</dbReference>
<feature type="modified residue" description="4-aspartylphosphate" evidence="2">
    <location>
        <position position="54"/>
    </location>
</feature>
<accession>A0A7D4UKP2</accession>
<feature type="domain" description="Response regulatory" evidence="3">
    <location>
        <begin position="3"/>
        <end position="114"/>
    </location>
</feature>
<dbReference type="GO" id="GO:0000156">
    <property type="term" value="F:phosphorelay response regulator activity"/>
    <property type="evidence" value="ECO:0007669"/>
    <property type="project" value="TreeGrafter"/>
</dbReference>
<dbReference type="SMART" id="SM00850">
    <property type="entry name" value="LytTR"/>
    <property type="match status" value="1"/>
</dbReference>
<dbReference type="InterPro" id="IPR039420">
    <property type="entry name" value="WalR-like"/>
</dbReference>
<dbReference type="Pfam" id="PF04397">
    <property type="entry name" value="LytTR"/>
    <property type="match status" value="1"/>
</dbReference>